<dbReference type="SUPFAM" id="SSF54523">
    <property type="entry name" value="Pili subunits"/>
    <property type="match status" value="1"/>
</dbReference>
<dbReference type="Gene3D" id="3.30.700.10">
    <property type="entry name" value="Glycoprotein, Type 4 Pilin"/>
    <property type="match status" value="1"/>
</dbReference>
<dbReference type="GO" id="GO:0043683">
    <property type="term" value="P:type IV pilus assembly"/>
    <property type="evidence" value="ECO:0007669"/>
    <property type="project" value="InterPro"/>
</dbReference>
<keyword evidence="3" id="KW-1185">Reference proteome</keyword>
<feature type="transmembrane region" description="Helical" evidence="1">
    <location>
        <begin position="7"/>
        <end position="28"/>
    </location>
</feature>
<dbReference type="PANTHER" id="PTHR30093:SF47">
    <property type="entry name" value="TYPE IV PILUS NON-CORE MINOR PILIN PILE"/>
    <property type="match status" value="1"/>
</dbReference>
<dbReference type="InterPro" id="IPR045584">
    <property type="entry name" value="Pilin-like"/>
</dbReference>
<protein>
    <submittedName>
        <fullName evidence="2">Tfp pilus assembly protein PilE</fullName>
    </submittedName>
</protein>
<dbReference type="EMBL" id="CP007142">
    <property type="protein sequence ID" value="AJQ97421.1"/>
    <property type="molecule type" value="Genomic_DNA"/>
</dbReference>
<organism evidence="2 3">
    <name type="scientific">Gynuella sunshinyii YC6258</name>
    <dbReference type="NCBI Taxonomy" id="1445510"/>
    <lineage>
        <taxon>Bacteria</taxon>
        <taxon>Pseudomonadati</taxon>
        <taxon>Pseudomonadota</taxon>
        <taxon>Gammaproteobacteria</taxon>
        <taxon>Oceanospirillales</taxon>
        <taxon>Saccharospirillaceae</taxon>
        <taxon>Gynuella</taxon>
    </lineage>
</organism>
<name>A0A0C5VTA6_9GAMM</name>
<accession>A0A0C5VTA6</accession>
<keyword evidence="1" id="KW-0812">Transmembrane</keyword>
<dbReference type="KEGG" id="gsn:YC6258_05391"/>
<dbReference type="PROSITE" id="PS00409">
    <property type="entry name" value="PROKAR_NTER_METHYL"/>
    <property type="match status" value="1"/>
</dbReference>
<dbReference type="NCBIfam" id="TIGR02532">
    <property type="entry name" value="IV_pilin_GFxxxE"/>
    <property type="match status" value="1"/>
</dbReference>
<sequence>MRYVNRGFTLIEVMIVVAIIAILAAIAVPSYRHYVVKTYRSDCQMALEGLANAMERHYTTSVPSTYAGAAKNGDTGAPTIFATQAPVDGANKQCNLTIEQANASTYTLSAVPINNPSSGQVSVLAGDGVSTLNSQGVRCWYKGDSAYSATTSTTCSSWN</sequence>
<dbReference type="OrthoDB" id="5296638at2"/>
<reference evidence="2 3" key="1">
    <citation type="submission" date="2014-01" db="EMBL/GenBank/DDBJ databases">
        <title>Full genme sequencing of cellulolytic bacterium Gynuella sunshinyii YC6258T gen. nov., sp. nov.</title>
        <authorList>
            <person name="Khan H."/>
            <person name="Chung E.J."/>
            <person name="Chung Y.R."/>
        </authorList>
    </citation>
    <scope>NUCLEOTIDE SEQUENCE [LARGE SCALE GENOMIC DNA]</scope>
    <source>
        <strain evidence="2 3">YC6258</strain>
    </source>
</reference>
<dbReference type="InterPro" id="IPR031982">
    <property type="entry name" value="PilE-like"/>
</dbReference>
<dbReference type="InterPro" id="IPR012902">
    <property type="entry name" value="N_methyl_site"/>
</dbReference>
<keyword evidence="1" id="KW-0472">Membrane</keyword>
<dbReference type="Pfam" id="PF07963">
    <property type="entry name" value="N_methyl"/>
    <property type="match status" value="1"/>
</dbReference>
<proteinExistence type="predicted"/>
<dbReference type="STRING" id="1445510.YC6258_05391"/>
<gene>
    <name evidence="2" type="ORF">YC6258_05391</name>
</gene>
<keyword evidence="1" id="KW-1133">Transmembrane helix</keyword>
<dbReference type="Proteomes" id="UP000032266">
    <property type="component" value="Chromosome"/>
</dbReference>
<dbReference type="HOGENOM" id="CLU_091705_6_1_6"/>
<dbReference type="PATRIC" id="fig|1445510.3.peg.5352"/>
<evidence type="ECO:0000256" key="1">
    <source>
        <dbReference type="SAM" id="Phobius"/>
    </source>
</evidence>
<dbReference type="AlphaFoldDB" id="A0A0C5VTA6"/>
<evidence type="ECO:0000313" key="2">
    <source>
        <dbReference type="EMBL" id="AJQ97421.1"/>
    </source>
</evidence>
<dbReference type="Pfam" id="PF16732">
    <property type="entry name" value="ComP_DUS"/>
    <property type="match status" value="1"/>
</dbReference>
<dbReference type="PANTHER" id="PTHR30093">
    <property type="entry name" value="GENERAL SECRETION PATHWAY PROTEIN G"/>
    <property type="match status" value="1"/>
</dbReference>
<dbReference type="RefSeq" id="WP_044619166.1">
    <property type="nucleotide sequence ID" value="NZ_CP007142.1"/>
</dbReference>
<evidence type="ECO:0000313" key="3">
    <source>
        <dbReference type="Proteomes" id="UP000032266"/>
    </source>
</evidence>